<protein>
    <recommendedName>
        <fullName evidence="2">Bacterial sugar transferase domain-containing protein</fullName>
    </recommendedName>
</protein>
<dbReference type="PANTHER" id="PTHR30576">
    <property type="entry name" value="COLANIC BIOSYNTHESIS UDP-GLUCOSE LIPID CARRIER TRANSFERASE"/>
    <property type="match status" value="1"/>
</dbReference>
<accession>A0A8J3YHP6</accession>
<dbReference type="GO" id="GO:0016780">
    <property type="term" value="F:phosphotransferase activity, for other substituted phosphate groups"/>
    <property type="evidence" value="ECO:0007669"/>
    <property type="project" value="TreeGrafter"/>
</dbReference>
<evidence type="ECO:0000313" key="3">
    <source>
        <dbReference type="EMBL" id="GIJ44175.1"/>
    </source>
</evidence>
<dbReference type="Pfam" id="PF02397">
    <property type="entry name" value="Bac_transf"/>
    <property type="match status" value="1"/>
</dbReference>
<gene>
    <name evidence="3" type="ORF">Val02_10610</name>
</gene>
<comment type="caution">
    <text evidence="3">The sequence shown here is derived from an EMBL/GenBank/DDBJ whole genome shotgun (WGS) entry which is preliminary data.</text>
</comment>
<keyword evidence="4" id="KW-1185">Reference proteome</keyword>
<dbReference type="InterPro" id="IPR003362">
    <property type="entry name" value="Bact_transf"/>
</dbReference>
<dbReference type="EMBL" id="BOPF01000003">
    <property type="protein sequence ID" value="GIJ44175.1"/>
    <property type="molecule type" value="Genomic_DNA"/>
</dbReference>
<reference evidence="3" key="1">
    <citation type="submission" date="2021-01" db="EMBL/GenBank/DDBJ databases">
        <title>Whole genome shotgun sequence of Virgisporangium aliadipatigenens NBRC 105644.</title>
        <authorList>
            <person name="Komaki H."/>
            <person name="Tamura T."/>
        </authorList>
    </citation>
    <scope>NUCLEOTIDE SEQUENCE</scope>
    <source>
        <strain evidence="3">NBRC 105644</strain>
    </source>
</reference>
<evidence type="ECO:0000259" key="2">
    <source>
        <dbReference type="Pfam" id="PF02397"/>
    </source>
</evidence>
<dbReference type="RefSeq" id="WP_203897745.1">
    <property type="nucleotide sequence ID" value="NZ_BOPF01000003.1"/>
</dbReference>
<comment type="similarity">
    <text evidence="1">Belongs to the bacterial sugar transferase family.</text>
</comment>
<proteinExistence type="inferred from homology"/>
<name>A0A8J3YHP6_9ACTN</name>
<dbReference type="PANTHER" id="PTHR30576:SF10">
    <property type="entry name" value="SLL5057 PROTEIN"/>
    <property type="match status" value="1"/>
</dbReference>
<sequence length="196" mass="21939">MIYRGLKSPLERCLAAVLILVLGPVLLLCALAVLFDGGGPVLYRQTRVGRHGVPFRILKFRTMCVDADRRVMPHVGSSVLFKLRQDPRVTRAGRLLRRWSLDELPQLVNVLLGHMSLVGPRPALSTEVAQYPPAMYRRLDVRPGMTGLWQVSGRSDLPWDEAVRLDLLYVEQRSFALDARILLRTPAAVLTGDGAY</sequence>
<feature type="domain" description="Bacterial sugar transferase" evidence="2">
    <location>
        <begin position="9"/>
        <end position="190"/>
    </location>
</feature>
<dbReference type="Proteomes" id="UP000619260">
    <property type="component" value="Unassembled WGS sequence"/>
</dbReference>
<evidence type="ECO:0000256" key="1">
    <source>
        <dbReference type="ARBA" id="ARBA00006464"/>
    </source>
</evidence>
<dbReference type="AlphaFoldDB" id="A0A8J3YHP6"/>
<organism evidence="3 4">
    <name type="scientific">Virgisporangium aliadipatigenens</name>
    <dbReference type="NCBI Taxonomy" id="741659"/>
    <lineage>
        <taxon>Bacteria</taxon>
        <taxon>Bacillati</taxon>
        <taxon>Actinomycetota</taxon>
        <taxon>Actinomycetes</taxon>
        <taxon>Micromonosporales</taxon>
        <taxon>Micromonosporaceae</taxon>
        <taxon>Virgisporangium</taxon>
    </lineage>
</organism>
<evidence type="ECO:0000313" key="4">
    <source>
        <dbReference type="Proteomes" id="UP000619260"/>
    </source>
</evidence>